<evidence type="ECO:0000259" key="9">
    <source>
        <dbReference type="PROSITE" id="PS52029"/>
    </source>
</evidence>
<evidence type="ECO:0000256" key="8">
    <source>
        <dbReference type="SAM" id="Phobius"/>
    </source>
</evidence>
<evidence type="ECO:0000256" key="7">
    <source>
        <dbReference type="SAM" id="MobiDB-lite"/>
    </source>
</evidence>
<keyword evidence="11" id="KW-1185">Reference proteome</keyword>
<dbReference type="Pfam" id="PF03734">
    <property type="entry name" value="YkuD"/>
    <property type="match status" value="1"/>
</dbReference>
<dbReference type="OrthoDB" id="3176960at2"/>
<dbReference type="SUPFAM" id="SSF141523">
    <property type="entry name" value="L,D-transpeptidase catalytic domain-like"/>
    <property type="match status" value="1"/>
</dbReference>
<dbReference type="Pfam" id="PF12229">
    <property type="entry name" value="PG_binding_4"/>
    <property type="match status" value="2"/>
</dbReference>
<proteinExistence type="predicted"/>
<dbReference type="InterPro" id="IPR022029">
    <property type="entry name" value="YoaR-like_PG-bd"/>
</dbReference>
<evidence type="ECO:0000313" key="11">
    <source>
        <dbReference type="Proteomes" id="UP000250003"/>
    </source>
</evidence>
<dbReference type="InterPro" id="IPR005490">
    <property type="entry name" value="LD_TPept_cat_dom"/>
</dbReference>
<dbReference type="GO" id="GO:0071972">
    <property type="term" value="F:peptidoglycan L,D-transpeptidase activity"/>
    <property type="evidence" value="ECO:0007669"/>
    <property type="project" value="TreeGrafter"/>
</dbReference>
<dbReference type="Gene3D" id="3.10.20.800">
    <property type="match status" value="1"/>
</dbReference>
<dbReference type="RefSeq" id="WP_111919308.1">
    <property type="nucleotide sequence ID" value="NZ_CAUWHR010000001.1"/>
</dbReference>
<keyword evidence="3 6" id="KW-0133">Cell shape</keyword>
<evidence type="ECO:0000256" key="5">
    <source>
        <dbReference type="ARBA" id="ARBA00023316"/>
    </source>
</evidence>
<organism evidence="10 11">
    <name type="scientific">Blautia argi</name>
    <dbReference type="NCBI Taxonomy" id="1912897"/>
    <lineage>
        <taxon>Bacteria</taxon>
        <taxon>Bacillati</taxon>
        <taxon>Bacillota</taxon>
        <taxon>Clostridia</taxon>
        <taxon>Lachnospirales</taxon>
        <taxon>Lachnospiraceae</taxon>
        <taxon>Blautia</taxon>
    </lineage>
</organism>
<reference evidence="11" key="1">
    <citation type="submission" date="2018-06" db="EMBL/GenBank/DDBJ databases">
        <title>Description of Blautia argi sp. nov., a new anaerobic isolated from dog feces.</title>
        <authorList>
            <person name="Chang Y.-H."/>
            <person name="Paek J."/>
            <person name="Shin Y."/>
        </authorList>
    </citation>
    <scope>NUCLEOTIDE SEQUENCE [LARGE SCALE GENOMIC DNA]</scope>
    <source>
        <strain evidence="11">KCTC 15426</strain>
    </source>
</reference>
<name>A0A2Z4U9W6_9FIRM</name>
<evidence type="ECO:0000256" key="3">
    <source>
        <dbReference type="ARBA" id="ARBA00022960"/>
    </source>
</evidence>
<evidence type="ECO:0000313" key="10">
    <source>
        <dbReference type="EMBL" id="AWY97810.1"/>
    </source>
</evidence>
<keyword evidence="8" id="KW-1133">Transmembrane helix</keyword>
<feature type="transmembrane region" description="Helical" evidence="8">
    <location>
        <begin position="42"/>
        <end position="65"/>
    </location>
</feature>
<keyword evidence="8" id="KW-0812">Transmembrane</keyword>
<dbReference type="GO" id="GO:0018104">
    <property type="term" value="P:peptidoglycan-protein cross-linking"/>
    <property type="evidence" value="ECO:0007669"/>
    <property type="project" value="TreeGrafter"/>
</dbReference>
<dbReference type="AlphaFoldDB" id="A0A2Z4U9W6"/>
<comment type="pathway">
    <text evidence="1 6">Cell wall biogenesis; peptidoglycan biosynthesis.</text>
</comment>
<feature type="compositionally biased region" description="Basic residues" evidence="7">
    <location>
        <begin position="24"/>
        <end position="36"/>
    </location>
</feature>
<gene>
    <name evidence="10" type="ORF">DQQ01_06225</name>
</gene>
<dbReference type="PANTHER" id="PTHR30582:SF33">
    <property type="entry name" value="EXPORTED PROTEIN"/>
    <property type="match status" value="1"/>
</dbReference>
<evidence type="ECO:0000256" key="6">
    <source>
        <dbReference type="PROSITE-ProRule" id="PRU01373"/>
    </source>
</evidence>
<protein>
    <recommendedName>
        <fullName evidence="9">L,D-TPase catalytic domain-containing protein</fullName>
    </recommendedName>
</protein>
<dbReference type="PROSITE" id="PS52029">
    <property type="entry name" value="LD_TPASE"/>
    <property type="match status" value="1"/>
</dbReference>
<keyword evidence="8" id="KW-0472">Membrane</keyword>
<dbReference type="GO" id="GO:0071555">
    <property type="term" value="P:cell wall organization"/>
    <property type="evidence" value="ECO:0007669"/>
    <property type="project" value="UniProtKB-UniRule"/>
</dbReference>
<keyword evidence="2" id="KW-0808">Transferase</keyword>
<dbReference type="CDD" id="cd16913">
    <property type="entry name" value="YkuD_like"/>
    <property type="match status" value="1"/>
</dbReference>
<feature type="active site" description="Proton donor/acceptor" evidence="6">
    <location>
        <position position="454"/>
    </location>
</feature>
<dbReference type="KEGG" id="blau:DQQ01_06225"/>
<feature type="compositionally biased region" description="Basic and acidic residues" evidence="7">
    <location>
        <begin position="1"/>
        <end position="23"/>
    </location>
</feature>
<dbReference type="Gene3D" id="2.40.440.10">
    <property type="entry name" value="L,D-transpeptidase catalytic domain-like"/>
    <property type="match status" value="1"/>
</dbReference>
<evidence type="ECO:0000256" key="4">
    <source>
        <dbReference type="ARBA" id="ARBA00022984"/>
    </source>
</evidence>
<feature type="domain" description="L,D-TPase catalytic" evidence="9">
    <location>
        <begin position="373"/>
        <end position="499"/>
    </location>
</feature>
<accession>A0A2Z4U9W6</accession>
<dbReference type="GO" id="GO:0016740">
    <property type="term" value="F:transferase activity"/>
    <property type="evidence" value="ECO:0007669"/>
    <property type="project" value="UniProtKB-KW"/>
</dbReference>
<dbReference type="InterPro" id="IPR038054">
    <property type="entry name" value="LD_TPept-like_central_sf"/>
</dbReference>
<dbReference type="InterPro" id="IPR038063">
    <property type="entry name" value="Transpep_catalytic_dom"/>
</dbReference>
<dbReference type="UniPathway" id="UPA00219"/>
<evidence type="ECO:0000256" key="1">
    <source>
        <dbReference type="ARBA" id="ARBA00004752"/>
    </source>
</evidence>
<dbReference type="SUPFAM" id="SSF143985">
    <property type="entry name" value="L,D-transpeptidase pre-catalytic domain-like"/>
    <property type="match status" value="1"/>
</dbReference>
<keyword evidence="4 6" id="KW-0573">Peptidoglycan synthesis</keyword>
<sequence>MSEKKDSKKEKLKNLKKADERLKKERKLGGKRKKKKGSGKRIAIGAAAAVAGILAVGYVAGAIYYQNKFYPGTKINGISCSGKTVAEMKEDIKKTSETYTLTLQGKENKQETISGDAIGLTYQDDKSLEKTKERQNSWLWPVQIFQDKEYEVSMNSSYDEASLEQVVGQLACMQDANTTQPQNAQIQDNGTSYVIVPEVLGTALDKEKTKAAIKEAVDTRKETLSLEEADCYLKPTVVQTDEALKKEADRLNALTGAQISVNFGSGKETITRDMMKSWLKKGEDGNYSFDEGLVKATVIGWSEKYNTYGKPRDFQTSGGATVHLTGGDYGWRVWQDKTTEALMPILNEGKSQELEATWLYKGQSHGGNDIDGTYVEISISEQRMWFYKDHACLVDTPVVTGNPNKGNGTPAGGVWRLKDKASPFTLVGKKPDGSIDYEEPVNYWLPFNGGVGIHDLTKRTAFGGDIYLYNGSHGCINTPLDQVRVIYENIEVNTPVVVY</sequence>
<dbReference type="Proteomes" id="UP000250003">
    <property type="component" value="Chromosome"/>
</dbReference>
<dbReference type="GO" id="GO:0008360">
    <property type="term" value="P:regulation of cell shape"/>
    <property type="evidence" value="ECO:0007669"/>
    <property type="project" value="UniProtKB-UniRule"/>
</dbReference>
<dbReference type="GO" id="GO:0005576">
    <property type="term" value="C:extracellular region"/>
    <property type="evidence" value="ECO:0007669"/>
    <property type="project" value="TreeGrafter"/>
</dbReference>
<keyword evidence="5 6" id="KW-0961">Cell wall biogenesis/degradation</keyword>
<dbReference type="EMBL" id="CP030280">
    <property type="protein sequence ID" value="AWY97810.1"/>
    <property type="molecule type" value="Genomic_DNA"/>
</dbReference>
<dbReference type="PANTHER" id="PTHR30582">
    <property type="entry name" value="L,D-TRANSPEPTIDASE"/>
    <property type="match status" value="1"/>
</dbReference>
<evidence type="ECO:0000256" key="2">
    <source>
        <dbReference type="ARBA" id="ARBA00022679"/>
    </source>
</evidence>
<dbReference type="InterPro" id="IPR050979">
    <property type="entry name" value="LD-transpeptidase"/>
</dbReference>
<feature type="active site" description="Nucleophile" evidence="6">
    <location>
        <position position="475"/>
    </location>
</feature>
<feature type="region of interest" description="Disordered" evidence="7">
    <location>
        <begin position="1"/>
        <end position="36"/>
    </location>
</feature>